<sequence>MSVSVTSFIPAYKSRIDSHLETVLTFPDSHSSSLFDAIRYSVLNGGKRIRPVLTYAAATAVGEINSATDASAAAVELIHAYSLIHDDLPAMDDDDLRRGMPTCHIAFDEATAILAGDALQTLAFEELLTVAAHSPQLCVQLLSLLCRGAGASGMVVGQALDIAAVNLSPDLQQLEQIHCNKTGAMINASILMGAVSAGADNQQQAALSEYGDAIGLAFQVQDDILDVTGTTEVIGKRQGADEALNKPTYVTLLGLGGAREKAADLHQKALAALRTFDSRADQLRAIADYIVNRNS</sequence>
<accession>A0AAW8B373</accession>
<dbReference type="NCBIfam" id="NF045485">
    <property type="entry name" value="FPPsyn"/>
    <property type="match status" value="1"/>
</dbReference>
<evidence type="ECO:0000313" key="9">
    <source>
        <dbReference type="Proteomes" id="UP001178354"/>
    </source>
</evidence>
<keyword evidence="5" id="KW-0460">Magnesium</keyword>
<dbReference type="Pfam" id="PF00348">
    <property type="entry name" value="polyprenyl_synt"/>
    <property type="match status" value="1"/>
</dbReference>
<dbReference type="GO" id="GO:0008654">
    <property type="term" value="P:phospholipid biosynthetic process"/>
    <property type="evidence" value="ECO:0007669"/>
    <property type="project" value="UniProtKB-ARBA"/>
</dbReference>
<dbReference type="PROSITE" id="PS00723">
    <property type="entry name" value="POLYPRENYL_SYNTHASE_1"/>
    <property type="match status" value="1"/>
</dbReference>
<evidence type="ECO:0000256" key="7">
    <source>
        <dbReference type="RuleBase" id="RU004466"/>
    </source>
</evidence>
<dbReference type="RefSeq" id="WP_305169507.1">
    <property type="nucleotide sequence ID" value="NZ_JAUUUU010000001.1"/>
</dbReference>
<dbReference type="PANTHER" id="PTHR43281:SF1">
    <property type="entry name" value="FARNESYL DIPHOSPHATE SYNTHASE"/>
    <property type="match status" value="1"/>
</dbReference>
<dbReference type="FunFam" id="1.10.600.10:FF:000001">
    <property type="entry name" value="Geranylgeranyl diphosphate synthase"/>
    <property type="match status" value="1"/>
</dbReference>
<keyword evidence="6" id="KW-0414">Isoprene biosynthesis</keyword>
<dbReference type="GO" id="GO:0016114">
    <property type="term" value="P:terpenoid biosynthetic process"/>
    <property type="evidence" value="ECO:0007669"/>
    <property type="project" value="UniProtKB-ARBA"/>
</dbReference>
<dbReference type="PANTHER" id="PTHR43281">
    <property type="entry name" value="FARNESYL DIPHOSPHATE SYNTHASE"/>
    <property type="match status" value="1"/>
</dbReference>
<dbReference type="GO" id="GO:0046872">
    <property type="term" value="F:metal ion binding"/>
    <property type="evidence" value="ECO:0007669"/>
    <property type="project" value="UniProtKB-KW"/>
</dbReference>
<evidence type="ECO:0000256" key="1">
    <source>
        <dbReference type="ARBA" id="ARBA00001946"/>
    </source>
</evidence>
<dbReference type="InterPro" id="IPR008949">
    <property type="entry name" value="Isoprenoid_synthase_dom_sf"/>
</dbReference>
<comment type="similarity">
    <text evidence="2 7">Belongs to the FPP/GGPP synthase family.</text>
</comment>
<reference evidence="8" key="2">
    <citation type="submission" date="2023-08" db="EMBL/GenBank/DDBJ databases">
        <authorList>
            <person name="Luo J."/>
        </authorList>
    </citation>
    <scope>NUCLEOTIDE SEQUENCE</scope>
    <source>
        <strain evidence="8">DSM 25064</strain>
    </source>
</reference>
<dbReference type="SUPFAM" id="SSF48576">
    <property type="entry name" value="Terpenoid synthases"/>
    <property type="match status" value="1"/>
</dbReference>
<dbReference type="Gene3D" id="1.10.600.10">
    <property type="entry name" value="Farnesyl Diphosphate Synthase"/>
    <property type="match status" value="1"/>
</dbReference>
<dbReference type="InterPro" id="IPR033749">
    <property type="entry name" value="Polyprenyl_synt_CS"/>
</dbReference>
<keyword evidence="4" id="KW-0479">Metal-binding</keyword>
<keyword evidence="3 7" id="KW-0808">Transferase</keyword>
<evidence type="ECO:0000256" key="5">
    <source>
        <dbReference type="ARBA" id="ARBA00022842"/>
    </source>
</evidence>
<evidence type="ECO:0000313" key="8">
    <source>
        <dbReference type="EMBL" id="MDP1519994.1"/>
    </source>
</evidence>
<evidence type="ECO:0000256" key="4">
    <source>
        <dbReference type="ARBA" id="ARBA00022723"/>
    </source>
</evidence>
<evidence type="ECO:0000256" key="2">
    <source>
        <dbReference type="ARBA" id="ARBA00006706"/>
    </source>
</evidence>
<dbReference type="GO" id="GO:0005737">
    <property type="term" value="C:cytoplasm"/>
    <property type="evidence" value="ECO:0007669"/>
    <property type="project" value="UniProtKB-ARBA"/>
</dbReference>
<keyword evidence="9" id="KW-1185">Reference proteome</keyword>
<organism evidence="8 9">
    <name type="scientific">Porticoccus litoralis</name>
    <dbReference type="NCBI Taxonomy" id="434086"/>
    <lineage>
        <taxon>Bacteria</taxon>
        <taxon>Pseudomonadati</taxon>
        <taxon>Pseudomonadota</taxon>
        <taxon>Gammaproteobacteria</taxon>
        <taxon>Cellvibrionales</taxon>
        <taxon>Porticoccaceae</taxon>
        <taxon>Porticoccus</taxon>
    </lineage>
</organism>
<dbReference type="AlphaFoldDB" id="A0AAW8B373"/>
<proteinExistence type="inferred from homology"/>
<dbReference type="GO" id="GO:0004659">
    <property type="term" value="F:prenyltransferase activity"/>
    <property type="evidence" value="ECO:0007669"/>
    <property type="project" value="InterPro"/>
</dbReference>
<dbReference type="SFLD" id="SFLDG01017">
    <property type="entry name" value="Polyprenyl_Transferase_Like"/>
    <property type="match status" value="1"/>
</dbReference>
<comment type="caution">
    <text evidence="8">The sequence shown here is derived from an EMBL/GenBank/DDBJ whole genome shotgun (WGS) entry which is preliminary data.</text>
</comment>
<dbReference type="CDD" id="cd00685">
    <property type="entry name" value="Trans_IPPS_HT"/>
    <property type="match status" value="1"/>
</dbReference>
<dbReference type="EMBL" id="JAUUUU010000001">
    <property type="protein sequence ID" value="MDP1519994.1"/>
    <property type="molecule type" value="Genomic_DNA"/>
</dbReference>
<dbReference type="SFLD" id="SFLDS00005">
    <property type="entry name" value="Isoprenoid_Synthase_Type_I"/>
    <property type="match status" value="1"/>
</dbReference>
<name>A0AAW8B373_9GAMM</name>
<evidence type="ECO:0000256" key="6">
    <source>
        <dbReference type="ARBA" id="ARBA00023229"/>
    </source>
</evidence>
<dbReference type="PROSITE" id="PS00444">
    <property type="entry name" value="POLYPRENYL_SYNTHASE_2"/>
    <property type="match status" value="1"/>
</dbReference>
<dbReference type="InterPro" id="IPR053378">
    <property type="entry name" value="Prenyl_diphosphate_synthase"/>
</dbReference>
<protein>
    <submittedName>
        <fullName evidence="8">Polyprenyl synthetase family protein</fullName>
    </submittedName>
</protein>
<gene>
    <name evidence="8" type="ORF">Q8A57_03340</name>
</gene>
<reference evidence="8" key="1">
    <citation type="journal article" date="2010" name="Int. J. Syst. Evol. Microbiol.">
        <title>Porticoccus litoralis gen. nov., sp. nov., a gammaproteobacterium isolated from the Yellow Sea.</title>
        <authorList>
            <person name="Oh H.M."/>
            <person name="Kim H."/>
            <person name="Kim K.M."/>
            <person name="Min G.S."/>
            <person name="Cho J.C."/>
        </authorList>
    </citation>
    <scope>NUCLEOTIDE SEQUENCE</scope>
    <source>
        <strain evidence="8">DSM 25064</strain>
    </source>
</reference>
<dbReference type="Proteomes" id="UP001178354">
    <property type="component" value="Unassembled WGS sequence"/>
</dbReference>
<comment type="cofactor">
    <cofactor evidence="1">
        <name>Mg(2+)</name>
        <dbReference type="ChEBI" id="CHEBI:18420"/>
    </cofactor>
</comment>
<dbReference type="InterPro" id="IPR000092">
    <property type="entry name" value="Polyprenyl_synt"/>
</dbReference>
<evidence type="ECO:0000256" key="3">
    <source>
        <dbReference type="ARBA" id="ARBA00022679"/>
    </source>
</evidence>